<name>A0A917FHB4_9GAMM</name>
<comment type="caution">
    <text evidence="1">The sequence shown here is derived from an EMBL/GenBank/DDBJ whole genome shotgun (WGS) entry which is preliminary data.</text>
</comment>
<dbReference type="InterPro" id="IPR007523">
    <property type="entry name" value="NDUFAF3/AAMDC"/>
</dbReference>
<sequence length="124" mass="14065">MDLSESVTKHPNIIKSAAADYCEFYHQIYRQSIIIPWDDAVESVKINDVSSLNTRLIKRLAKFNPEVILLATGERIVFPDTEILTPLIKNNIGFEVLDNQAAARTFNILMSEDRKVVCLMLIAD</sequence>
<reference evidence="1" key="1">
    <citation type="journal article" date="2014" name="Int. J. Syst. Evol. Microbiol.">
        <title>Complete genome sequence of Corynebacterium casei LMG S-19264T (=DSM 44701T), isolated from a smear-ripened cheese.</title>
        <authorList>
            <consortium name="US DOE Joint Genome Institute (JGI-PGF)"/>
            <person name="Walter F."/>
            <person name="Albersmeier A."/>
            <person name="Kalinowski J."/>
            <person name="Ruckert C."/>
        </authorList>
    </citation>
    <scope>NUCLEOTIDE SEQUENCE</scope>
    <source>
        <strain evidence="1">CGMCC 1.12181</strain>
    </source>
</reference>
<organism evidence="1 2">
    <name type="scientific">Marinicella pacifica</name>
    <dbReference type="NCBI Taxonomy" id="1171543"/>
    <lineage>
        <taxon>Bacteria</taxon>
        <taxon>Pseudomonadati</taxon>
        <taxon>Pseudomonadota</taxon>
        <taxon>Gammaproteobacteria</taxon>
        <taxon>Lysobacterales</taxon>
        <taxon>Marinicellaceae</taxon>
        <taxon>Marinicella</taxon>
    </lineage>
</organism>
<dbReference type="SUPFAM" id="SSF64076">
    <property type="entry name" value="MTH938-like"/>
    <property type="match status" value="1"/>
</dbReference>
<evidence type="ECO:0000313" key="1">
    <source>
        <dbReference type="EMBL" id="GGF84894.1"/>
    </source>
</evidence>
<evidence type="ECO:0000313" key="2">
    <source>
        <dbReference type="Proteomes" id="UP000605253"/>
    </source>
</evidence>
<dbReference type="PANTHER" id="PTHR21192:SF2">
    <property type="entry name" value="NADH DEHYDROGENASE [UBIQUINONE] 1 ALPHA SUBCOMPLEX ASSEMBLY FACTOR 3"/>
    <property type="match status" value="1"/>
</dbReference>
<dbReference type="Gene3D" id="3.40.1230.10">
    <property type="entry name" value="MTH938-like"/>
    <property type="match status" value="1"/>
</dbReference>
<evidence type="ECO:0008006" key="3">
    <source>
        <dbReference type="Google" id="ProtNLM"/>
    </source>
</evidence>
<protein>
    <recommendedName>
        <fullName evidence="3">Mth938-like domain-containing protein</fullName>
    </recommendedName>
</protein>
<reference evidence="1" key="2">
    <citation type="submission" date="2020-09" db="EMBL/GenBank/DDBJ databases">
        <authorList>
            <person name="Sun Q."/>
            <person name="Zhou Y."/>
        </authorList>
    </citation>
    <scope>NUCLEOTIDE SEQUENCE</scope>
    <source>
        <strain evidence="1">CGMCC 1.12181</strain>
    </source>
</reference>
<gene>
    <name evidence="1" type="ORF">GCM10011365_02400</name>
</gene>
<dbReference type="Proteomes" id="UP000605253">
    <property type="component" value="Unassembled WGS sequence"/>
</dbReference>
<keyword evidence="2" id="KW-1185">Reference proteome</keyword>
<dbReference type="EMBL" id="BMEO01000001">
    <property type="protein sequence ID" value="GGF84894.1"/>
    <property type="molecule type" value="Genomic_DNA"/>
</dbReference>
<proteinExistence type="predicted"/>
<dbReference type="InterPro" id="IPR036748">
    <property type="entry name" value="MTH938-like_sf"/>
</dbReference>
<dbReference type="PANTHER" id="PTHR21192">
    <property type="entry name" value="NUCLEAR PROTEIN E3-3"/>
    <property type="match status" value="1"/>
</dbReference>
<dbReference type="AlphaFoldDB" id="A0A917FHB4"/>
<dbReference type="Pfam" id="PF04430">
    <property type="entry name" value="DUF498"/>
    <property type="match status" value="1"/>
</dbReference>
<dbReference type="RefSeq" id="WP_188363836.1">
    <property type="nucleotide sequence ID" value="NZ_BAABJF010000011.1"/>
</dbReference>
<accession>A0A917FHB4</accession>